<sequence>MQDSQPLEKKERTAMWIALFLLALYLSPLYILGENAHIRVHDNLDSNIAWYKVLTRSGELFGPIDAKIPQVINGLPRNAYGTEFSGIVWLHALFPSMVAYALSQTITRVFAFFGMYLLLKRHFLKENESYLIRVGVALTFALTPFWPSGMLSTLGMPLALWAFLTIRQQQASWKEWLVLALLPFYASFVLGFFTSVDYPLFY</sequence>
<evidence type="ECO:0000256" key="1">
    <source>
        <dbReference type="SAM" id="Phobius"/>
    </source>
</evidence>
<dbReference type="EMBL" id="CP015438">
    <property type="protein sequence ID" value="ANB60843.1"/>
    <property type="molecule type" value="Genomic_DNA"/>
</dbReference>
<dbReference type="KEGG" id="aamy:GFC30_2326"/>
<evidence type="ECO:0000313" key="2">
    <source>
        <dbReference type="EMBL" id="ANB60843.1"/>
    </source>
</evidence>
<keyword evidence="1" id="KW-0812">Transmembrane</keyword>
<feature type="transmembrane region" description="Helical" evidence="1">
    <location>
        <begin position="12"/>
        <end position="32"/>
    </location>
</feature>
<proteinExistence type="predicted"/>
<dbReference type="AlphaFoldDB" id="A0A160F530"/>
<organism evidence="2 3">
    <name type="scientific">Anoxybacteroides amylolyticum</name>
    <dbReference type="NCBI Taxonomy" id="294699"/>
    <lineage>
        <taxon>Bacteria</taxon>
        <taxon>Bacillati</taxon>
        <taxon>Bacillota</taxon>
        <taxon>Bacilli</taxon>
        <taxon>Bacillales</taxon>
        <taxon>Anoxybacillaceae</taxon>
        <taxon>Anoxybacteroides</taxon>
    </lineage>
</organism>
<keyword evidence="3" id="KW-1185">Reference proteome</keyword>
<dbReference type="Pfam" id="PF19510">
    <property type="entry name" value="DUF6044"/>
    <property type="match status" value="1"/>
</dbReference>
<feature type="transmembrane region" description="Helical" evidence="1">
    <location>
        <begin position="131"/>
        <end position="164"/>
    </location>
</feature>
<dbReference type="InterPro" id="IPR046107">
    <property type="entry name" value="DUF6044"/>
</dbReference>
<keyword evidence="1" id="KW-0472">Membrane</keyword>
<feature type="transmembrane region" description="Helical" evidence="1">
    <location>
        <begin position="98"/>
        <end position="119"/>
    </location>
</feature>
<keyword evidence="1" id="KW-1133">Transmembrane helix</keyword>
<dbReference type="PATRIC" id="fig|294699.3.peg.2393"/>
<feature type="transmembrane region" description="Helical" evidence="1">
    <location>
        <begin position="176"/>
        <end position="196"/>
    </location>
</feature>
<protein>
    <recommendedName>
        <fullName evidence="4">Dolichyl-phosphate-mannose-mannosyltransferase family protein</fullName>
    </recommendedName>
</protein>
<evidence type="ECO:0000313" key="3">
    <source>
        <dbReference type="Proteomes" id="UP000076865"/>
    </source>
</evidence>
<reference evidence="2 3" key="1">
    <citation type="journal article" date="2006" name="Syst. Appl. Microbiol.">
        <title>Anoxybacillus amylolyticus sp. nov., a thermophilic amylase producing bacterium isolated from Mount Rittmann (Antarctica).</title>
        <authorList>
            <person name="Poli A."/>
            <person name="Esposito E."/>
            <person name="Lama L."/>
            <person name="Orlando P."/>
            <person name="Nicolaus G."/>
            <person name="de Appolonia F."/>
            <person name="Gambacorta A."/>
            <person name="Nicolaus B."/>
        </authorList>
    </citation>
    <scope>NUCLEOTIDE SEQUENCE [LARGE SCALE GENOMIC DNA]</scope>
    <source>
        <strain evidence="2 3">DSM 15939</strain>
    </source>
</reference>
<gene>
    <name evidence="2" type="ORF">GFC30_2326</name>
</gene>
<name>A0A160F530_9BACL</name>
<evidence type="ECO:0008006" key="4">
    <source>
        <dbReference type="Google" id="ProtNLM"/>
    </source>
</evidence>
<dbReference type="Proteomes" id="UP000076865">
    <property type="component" value="Chromosome"/>
</dbReference>
<accession>A0A160F530</accession>